<dbReference type="AlphaFoldDB" id="A0ABD5VHK5"/>
<dbReference type="EMBL" id="JBHSXN010000004">
    <property type="protein sequence ID" value="MFC6955012.1"/>
    <property type="molecule type" value="Genomic_DNA"/>
</dbReference>
<keyword evidence="2" id="KW-1185">Reference proteome</keyword>
<reference evidence="1 2" key="1">
    <citation type="journal article" date="2019" name="Int. J. Syst. Evol. Microbiol.">
        <title>The Global Catalogue of Microorganisms (GCM) 10K type strain sequencing project: providing services to taxonomists for standard genome sequencing and annotation.</title>
        <authorList>
            <consortium name="The Broad Institute Genomics Platform"/>
            <consortium name="The Broad Institute Genome Sequencing Center for Infectious Disease"/>
            <person name="Wu L."/>
            <person name="Ma J."/>
        </authorList>
    </citation>
    <scope>NUCLEOTIDE SEQUENCE [LARGE SCALE GENOMIC DNA]</scope>
    <source>
        <strain evidence="1 2">GX26</strain>
    </source>
</reference>
<comment type="caution">
    <text evidence="1">The sequence shown here is derived from an EMBL/GenBank/DDBJ whole genome shotgun (WGS) entry which is preliminary data.</text>
</comment>
<proteinExistence type="predicted"/>
<dbReference type="Proteomes" id="UP001596395">
    <property type="component" value="Unassembled WGS sequence"/>
</dbReference>
<evidence type="ECO:0000313" key="1">
    <source>
        <dbReference type="EMBL" id="MFC6955012.1"/>
    </source>
</evidence>
<protein>
    <submittedName>
        <fullName evidence="1">PRC-barrel domain containing protein</fullName>
    </submittedName>
</protein>
<organism evidence="1 2">
    <name type="scientific">Halorubellus litoreus</name>
    <dbReference type="NCBI Taxonomy" id="755308"/>
    <lineage>
        <taxon>Archaea</taxon>
        <taxon>Methanobacteriati</taxon>
        <taxon>Methanobacteriota</taxon>
        <taxon>Stenosarchaea group</taxon>
        <taxon>Halobacteria</taxon>
        <taxon>Halobacteriales</taxon>
        <taxon>Halorubellaceae</taxon>
        <taxon>Halorubellus</taxon>
    </lineage>
</organism>
<accession>A0ABD5VHK5</accession>
<gene>
    <name evidence="1" type="ORF">ACFQGB_19280</name>
</gene>
<sequence length="79" mass="8979">MERTHISDEDEGKRVVNAKGDKIGMIKEVRNGTAYVDPDAGITDSIRSRLGWGEKEADDYLLESRRIDRVTDDEVQLKD</sequence>
<dbReference type="RefSeq" id="WP_336351951.1">
    <property type="nucleotide sequence ID" value="NZ_JAZAQL010000004.1"/>
</dbReference>
<name>A0ABD5VHK5_9EURY</name>
<evidence type="ECO:0000313" key="2">
    <source>
        <dbReference type="Proteomes" id="UP001596395"/>
    </source>
</evidence>